<proteinExistence type="evidence at transcript level"/>
<dbReference type="GeneID" id="110991529"/>
<dbReference type="OrthoDB" id="8183954at2759"/>
<reference evidence="2" key="1">
    <citation type="submission" date="2019-01" db="EMBL/GenBank/DDBJ databases">
        <title>Identification and expression profiles of putative chemosensory protein genes from the cabbage white butterfly Pieris rapae.</title>
        <authorList>
            <person name="Liu S."/>
        </authorList>
    </citation>
    <scope>NUCLEOTIDE SEQUENCE</scope>
    <source>
        <strain evidence="2">HF</strain>
    </source>
</reference>
<sequence>MKILAVLSLIFAICSCENTTYTTKYDDVNLDEVLASDRLLTGYINCLLDNGPCTPDAKELRRNLPDAIQNDCQKCTEHQREGADKVMQFIIDNRPEDWQTLEEKFNADGSYRLQYLSRKTLNSTEPPINE</sequence>
<evidence type="ECO:0000256" key="1">
    <source>
        <dbReference type="SAM" id="SignalP"/>
    </source>
</evidence>
<dbReference type="InterPro" id="IPR036682">
    <property type="entry name" value="OS_D_A10/PebIII_sf"/>
</dbReference>
<dbReference type="CTD" id="661270"/>
<accession>A0A5B8GX75</accession>
<protein>
    <submittedName>
        <fullName evidence="2">Chemosensory protein 4</fullName>
    </submittedName>
</protein>
<feature type="signal peptide" evidence="1">
    <location>
        <begin position="1"/>
        <end position="16"/>
    </location>
</feature>
<keyword evidence="1" id="KW-0732">Signal</keyword>
<dbReference type="Pfam" id="PF03392">
    <property type="entry name" value="OS-D"/>
    <property type="match status" value="1"/>
</dbReference>
<organism evidence="2">
    <name type="scientific">Pieris rapae</name>
    <name type="common">Small white butterfly</name>
    <name type="synonym">Artogeia rapae</name>
    <dbReference type="NCBI Taxonomy" id="64459"/>
    <lineage>
        <taxon>Eukaryota</taxon>
        <taxon>Metazoa</taxon>
        <taxon>Ecdysozoa</taxon>
        <taxon>Arthropoda</taxon>
        <taxon>Hexapoda</taxon>
        <taxon>Insecta</taxon>
        <taxon>Pterygota</taxon>
        <taxon>Neoptera</taxon>
        <taxon>Endopterygota</taxon>
        <taxon>Lepidoptera</taxon>
        <taxon>Glossata</taxon>
        <taxon>Ditrysia</taxon>
        <taxon>Papilionoidea</taxon>
        <taxon>Pieridae</taxon>
        <taxon>Pierinae</taxon>
        <taxon>Pieris</taxon>
    </lineage>
</organism>
<dbReference type="EMBL" id="MK369952">
    <property type="protein sequence ID" value="QDW65470.1"/>
    <property type="molecule type" value="mRNA"/>
</dbReference>
<dbReference type="RefSeq" id="XP_045490499.1">
    <property type="nucleotide sequence ID" value="XM_045634543.1"/>
</dbReference>
<feature type="chain" id="PRO_5022833501" evidence="1">
    <location>
        <begin position="17"/>
        <end position="130"/>
    </location>
</feature>
<evidence type="ECO:0000313" key="2">
    <source>
        <dbReference type="EMBL" id="QDW65470.1"/>
    </source>
</evidence>
<dbReference type="PROSITE" id="PS51257">
    <property type="entry name" value="PROKAR_LIPOPROTEIN"/>
    <property type="match status" value="1"/>
</dbReference>
<name>A0A5B8GX75_PIERA</name>
<dbReference type="Gene3D" id="1.10.2080.10">
    <property type="entry name" value="Insect odorant-binding protein A10/Ejaculatory bulb-specific protein 3"/>
    <property type="match status" value="1"/>
</dbReference>
<dbReference type="InterPro" id="IPR005055">
    <property type="entry name" value="A10/PebIII"/>
</dbReference>
<dbReference type="KEGG" id="prap:110991529"/>
<dbReference type="AlphaFoldDB" id="A0A5B8GX75"/>
<dbReference type="SUPFAM" id="SSF100910">
    <property type="entry name" value="Chemosensory protein Csp2"/>
    <property type="match status" value="1"/>
</dbReference>
<dbReference type="PANTHER" id="PTHR11257">
    <property type="entry name" value="CHEMOSENSORY PROTEIN-RELATED"/>
    <property type="match status" value="1"/>
</dbReference>
<dbReference type="PANTHER" id="PTHR11257:SF12">
    <property type="entry name" value="EJACULATORY BULB-SPECIFIC PROTEIN 3-RELATED"/>
    <property type="match status" value="1"/>
</dbReference>